<dbReference type="Proteomes" id="UP000313359">
    <property type="component" value="Unassembled WGS sequence"/>
</dbReference>
<dbReference type="Pfam" id="PF03828">
    <property type="entry name" value="PAP_assoc"/>
    <property type="match status" value="1"/>
</dbReference>
<comment type="similarity">
    <text evidence="1">Belongs to the DNA polymerase type-B-like family.</text>
</comment>
<feature type="compositionally biased region" description="Basic and acidic residues" evidence="5">
    <location>
        <begin position="92"/>
        <end position="123"/>
    </location>
</feature>
<dbReference type="GO" id="GO:0005730">
    <property type="term" value="C:nucleolus"/>
    <property type="evidence" value="ECO:0007669"/>
    <property type="project" value="TreeGrafter"/>
</dbReference>
<keyword evidence="4" id="KW-0460">Magnesium</keyword>
<feature type="compositionally biased region" description="Acidic residues" evidence="5">
    <location>
        <begin position="599"/>
        <end position="608"/>
    </location>
</feature>
<dbReference type="FunFam" id="1.10.1410.10:FF:000003">
    <property type="entry name" value="non-canonical poly(A) RNA polymerase PAPD7"/>
    <property type="match status" value="1"/>
</dbReference>
<reference evidence="8" key="1">
    <citation type="journal article" date="2018" name="Genome Biol. Evol.">
        <title>Genomics and development of Lentinus tigrinus, a white-rot wood-decaying mushroom with dimorphic fruiting bodies.</title>
        <authorList>
            <person name="Wu B."/>
            <person name="Xu Z."/>
            <person name="Knudson A."/>
            <person name="Carlson A."/>
            <person name="Chen N."/>
            <person name="Kovaka S."/>
            <person name="LaButti K."/>
            <person name="Lipzen A."/>
            <person name="Pennachio C."/>
            <person name="Riley R."/>
            <person name="Schakwitz W."/>
            <person name="Umezawa K."/>
            <person name="Ohm R.A."/>
            <person name="Grigoriev I.V."/>
            <person name="Nagy L.G."/>
            <person name="Gibbons J."/>
            <person name="Hibbett D."/>
        </authorList>
    </citation>
    <scope>NUCLEOTIDE SEQUENCE [LARGE SCALE GENOMIC DNA]</scope>
    <source>
        <strain evidence="8">ALCF2SS1-6</strain>
    </source>
</reference>
<dbReference type="STRING" id="1328759.A0A5C2T270"/>
<evidence type="ECO:0000256" key="3">
    <source>
        <dbReference type="ARBA" id="ARBA00022723"/>
    </source>
</evidence>
<feature type="domain" description="Poly(A) RNA polymerase mitochondrial-like central palm" evidence="7">
    <location>
        <begin position="162"/>
        <end position="297"/>
    </location>
</feature>
<evidence type="ECO:0000256" key="5">
    <source>
        <dbReference type="SAM" id="MobiDB-lite"/>
    </source>
</evidence>
<evidence type="ECO:0000313" key="9">
    <source>
        <dbReference type="Proteomes" id="UP000313359"/>
    </source>
</evidence>
<dbReference type="OrthoDB" id="273917at2759"/>
<dbReference type="SUPFAM" id="SSF81631">
    <property type="entry name" value="PAP/OAS1 substrate-binding domain"/>
    <property type="match status" value="1"/>
</dbReference>
<dbReference type="PANTHER" id="PTHR23092">
    <property type="entry name" value="POLY(A) RNA POLYMERASE"/>
    <property type="match status" value="1"/>
</dbReference>
<feature type="compositionally biased region" description="Polar residues" evidence="5">
    <location>
        <begin position="571"/>
        <end position="581"/>
    </location>
</feature>
<dbReference type="GO" id="GO:0031499">
    <property type="term" value="C:TRAMP complex"/>
    <property type="evidence" value="ECO:0007669"/>
    <property type="project" value="TreeGrafter"/>
</dbReference>
<organism evidence="8 9">
    <name type="scientific">Lentinus tigrinus ALCF2SS1-6</name>
    <dbReference type="NCBI Taxonomy" id="1328759"/>
    <lineage>
        <taxon>Eukaryota</taxon>
        <taxon>Fungi</taxon>
        <taxon>Dikarya</taxon>
        <taxon>Basidiomycota</taxon>
        <taxon>Agaricomycotina</taxon>
        <taxon>Agaricomycetes</taxon>
        <taxon>Polyporales</taxon>
        <taxon>Polyporaceae</taxon>
        <taxon>Lentinus</taxon>
    </lineage>
</organism>
<dbReference type="Gene3D" id="1.10.1410.10">
    <property type="match status" value="1"/>
</dbReference>
<dbReference type="GO" id="GO:0043634">
    <property type="term" value="P:polyadenylation-dependent ncRNA catabolic process"/>
    <property type="evidence" value="ECO:0007669"/>
    <property type="project" value="TreeGrafter"/>
</dbReference>
<dbReference type="EC" id="2.7.7.19" evidence="2"/>
<evidence type="ECO:0000256" key="4">
    <source>
        <dbReference type="ARBA" id="ARBA00022842"/>
    </source>
</evidence>
<dbReference type="GO" id="GO:0031123">
    <property type="term" value="P:RNA 3'-end processing"/>
    <property type="evidence" value="ECO:0007669"/>
    <property type="project" value="TreeGrafter"/>
</dbReference>
<dbReference type="GO" id="GO:1990817">
    <property type="term" value="F:poly(A) RNA polymerase activity"/>
    <property type="evidence" value="ECO:0007669"/>
    <property type="project" value="UniProtKB-EC"/>
</dbReference>
<dbReference type="InterPro" id="IPR002058">
    <property type="entry name" value="PAP_assoc"/>
</dbReference>
<feature type="region of interest" description="Disordered" evidence="5">
    <location>
        <begin position="558"/>
        <end position="644"/>
    </location>
</feature>
<evidence type="ECO:0000259" key="7">
    <source>
        <dbReference type="Pfam" id="PF22600"/>
    </source>
</evidence>
<dbReference type="EMBL" id="ML122251">
    <property type="protein sequence ID" value="RPD66556.1"/>
    <property type="molecule type" value="Genomic_DNA"/>
</dbReference>
<dbReference type="SUPFAM" id="SSF81301">
    <property type="entry name" value="Nucleotidyltransferase"/>
    <property type="match status" value="1"/>
</dbReference>
<proteinExistence type="inferred from homology"/>
<dbReference type="CDD" id="cd05402">
    <property type="entry name" value="NT_PAP_TUTase"/>
    <property type="match status" value="1"/>
</dbReference>
<gene>
    <name evidence="8" type="ORF">L227DRAFT_539741</name>
</gene>
<protein>
    <recommendedName>
        <fullName evidence="2">polynucleotide adenylyltransferase</fullName>
        <ecNumber evidence="2">2.7.7.19</ecNumber>
    </recommendedName>
</protein>
<evidence type="ECO:0000256" key="1">
    <source>
        <dbReference type="ARBA" id="ARBA00008593"/>
    </source>
</evidence>
<keyword evidence="3" id="KW-0479">Metal-binding</keyword>
<evidence type="ECO:0000313" key="8">
    <source>
        <dbReference type="EMBL" id="RPD66556.1"/>
    </source>
</evidence>
<feature type="compositionally biased region" description="Polar residues" evidence="5">
    <location>
        <begin position="36"/>
        <end position="62"/>
    </location>
</feature>
<dbReference type="InterPro" id="IPR045862">
    <property type="entry name" value="Trf4-like"/>
</dbReference>
<evidence type="ECO:0000259" key="6">
    <source>
        <dbReference type="Pfam" id="PF03828"/>
    </source>
</evidence>
<dbReference type="InterPro" id="IPR043519">
    <property type="entry name" value="NT_sf"/>
</dbReference>
<dbReference type="AlphaFoldDB" id="A0A5C2T270"/>
<dbReference type="InterPro" id="IPR054708">
    <property type="entry name" value="MTPAP-like_central"/>
</dbReference>
<feature type="compositionally biased region" description="Basic and acidic residues" evidence="5">
    <location>
        <begin position="614"/>
        <end position="625"/>
    </location>
</feature>
<keyword evidence="9" id="KW-1185">Reference proteome</keyword>
<dbReference type="Gene3D" id="3.30.460.10">
    <property type="entry name" value="Beta Polymerase, domain 2"/>
    <property type="match status" value="1"/>
</dbReference>
<dbReference type="Pfam" id="PF22600">
    <property type="entry name" value="MTPAP-like_central"/>
    <property type="match status" value="1"/>
</dbReference>
<dbReference type="GO" id="GO:0003729">
    <property type="term" value="F:mRNA binding"/>
    <property type="evidence" value="ECO:0007669"/>
    <property type="project" value="TreeGrafter"/>
</dbReference>
<dbReference type="GO" id="GO:0010605">
    <property type="term" value="P:negative regulation of macromolecule metabolic process"/>
    <property type="evidence" value="ECO:0007669"/>
    <property type="project" value="UniProtKB-ARBA"/>
</dbReference>
<sequence>MSNKSRSRRSSVSGTDTSRSTRRKEKDAANAEAGPSNATSSGKSADVSQRASKSAASPNGKDSFTEADFIAFTFSEPEEDDVPARSPSPPVREWDRGKDKGKGKSRESRRESEHAGRKRKADELDLSDGYANKKQRVAAASRKAPWAKDVNWEKCANVAEMLHNEVEAFVDYMSPTPIEDEVRSLTVQLISNAITKSYRDAKVLPFGSYETKLYLPLGDIDLVIYSSSMMRMDKVSVLHSLANIMKRAGITDRVTIIAKAKVPIIKFVTTYGRFPVDISINQGNGVTTGKMVKQFLQELPALRSLVLIIKNFLSQRSMNEVFTGGLGSYSIVCLAISFLQMHPKIRRGEIDPSKNLGVLVMEFFELYGSYFNYQEVGISLRDGGSYYNKRQRGWYDYREPRLLSIEDPGDPTNDISRGSYNFARVRTTLAGAHGIMTAAAYAQASIISARREGRTVHLRSTTEPEEMSILASVMGVTQETINHRRVVQEVYDRQVLHRMLGVTPTTSLTEKVAINVNGKSRIAEAKSVETAWGEADMTFETDDGEEDEEELIESRYDIESRQPPAKRRRTGTQSDVHTVYTTDDDEDANSISHRRGDEDGISEEEGEYDLSVLDAERPGRAEASSRRSYWLSKAMASAHDSGDE</sequence>
<dbReference type="GO" id="GO:0046872">
    <property type="term" value="F:metal ion binding"/>
    <property type="evidence" value="ECO:0007669"/>
    <property type="project" value="UniProtKB-KW"/>
</dbReference>
<accession>A0A5C2T270</accession>
<name>A0A5C2T270_9APHY</name>
<evidence type="ECO:0000256" key="2">
    <source>
        <dbReference type="ARBA" id="ARBA00012388"/>
    </source>
</evidence>
<feature type="domain" description="PAP-associated" evidence="6">
    <location>
        <begin position="355"/>
        <end position="413"/>
    </location>
</feature>
<feature type="region of interest" description="Disordered" evidence="5">
    <location>
        <begin position="1"/>
        <end position="128"/>
    </location>
</feature>
<dbReference type="PANTHER" id="PTHR23092:SF15">
    <property type="entry name" value="INACTIVE NON-CANONICAL POLY(A) RNA POLYMERASE PROTEIN TRF4-2-RELATED"/>
    <property type="match status" value="1"/>
</dbReference>